<keyword evidence="4" id="KW-1185">Reference proteome</keyword>
<feature type="chain" id="PRO_5039232948" description="Tannase and feruloyl esterase" evidence="2">
    <location>
        <begin position="23"/>
        <end position="765"/>
    </location>
</feature>
<proteinExistence type="predicted"/>
<evidence type="ECO:0000256" key="1">
    <source>
        <dbReference type="SAM" id="MobiDB-lite"/>
    </source>
</evidence>
<evidence type="ECO:0008006" key="5">
    <source>
        <dbReference type="Google" id="ProtNLM"/>
    </source>
</evidence>
<evidence type="ECO:0000256" key="2">
    <source>
        <dbReference type="SAM" id="SignalP"/>
    </source>
</evidence>
<accession>A0A1G6AFB0</accession>
<dbReference type="AlphaFoldDB" id="A0A1G6AFB0"/>
<organism evidence="3 4">
    <name type="scientific">Eubacterium oxidoreducens</name>
    <dbReference type="NCBI Taxonomy" id="1732"/>
    <lineage>
        <taxon>Bacteria</taxon>
        <taxon>Bacillati</taxon>
        <taxon>Bacillota</taxon>
        <taxon>Clostridia</taxon>
        <taxon>Eubacteriales</taxon>
        <taxon>Eubacteriaceae</taxon>
        <taxon>Eubacterium</taxon>
    </lineage>
</organism>
<feature type="region of interest" description="Disordered" evidence="1">
    <location>
        <begin position="445"/>
        <end position="545"/>
    </location>
</feature>
<reference evidence="3 4" key="1">
    <citation type="submission" date="2016-10" db="EMBL/GenBank/DDBJ databases">
        <authorList>
            <person name="de Groot N.N."/>
        </authorList>
    </citation>
    <scope>NUCLEOTIDE SEQUENCE [LARGE SCALE GENOMIC DNA]</scope>
    <source>
        <strain evidence="3 4">DSM 3217</strain>
    </source>
</reference>
<keyword evidence="2" id="KW-0732">Signal</keyword>
<feature type="signal peptide" evidence="2">
    <location>
        <begin position="1"/>
        <end position="22"/>
    </location>
</feature>
<dbReference type="InterPro" id="IPR029058">
    <property type="entry name" value="AB_hydrolase_fold"/>
</dbReference>
<name>A0A1G6AFB0_EUBOX</name>
<dbReference type="RefSeq" id="WP_176762260.1">
    <property type="nucleotide sequence ID" value="NZ_FMXR01000005.1"/>
</dbReference>
<dbReference type="EMBL" id="FMXR01000005">
    <property type="protein sequence ID" value="SDB07104.1"/>
    <property type="molecule type" value="Genomic_DNA"/>
</dbReference>
<dbReference type="PROSITE" id="PS51257">
    <property type="entry name" value="PROKAR_LIPOPROTEIN"/>
    <property type="match status" value="1"/>
</dbReference>
<evidence type="ECO:0000313" key="3">
    <source>
        <dbReference type="EMBL" id="SDB07104.1"/>
    </source>
</evidence>
<gene>
    <name evidence="3" type="ORF">SAMN02910417_00517</name>
</gene>
<dbReference type="Gene3D" id="3.40.50.1820">
    <property type="entry name" value="alpha/beta hydrolase"/>
    <property type="match status" value="2"/>
</dbReference>
<feature type="compositionally biased region" description="Gly residues" evidence="1">
    <location>
        <begin position="458"/>
        <end position="470"/>
    </location>
</feature>
<dbReference type="STRING" id="1732.SAMN02910417_00517"/>
<protein>
    <recommendedName>
        <fullName evidence="5">Tannase and feruloyl esterase</fullName>
    </recommendedName>
</protein>
<dbReference type="Proteomes" id="UP000199228">
    <property type="component" value="Unassembled WGS sequence"/>
</dbReference>
<evidence type="ECO:0000313" key="4">
    <source>
        <dbReference type="Proteomes" id="UP000199228"/>
    </source>
</evidence>
<sequence>MKRKAISITLVAMMIASLSACSSTESDSSSSDSTADLSATSQEDIEYIEETLNLANNEGQEWTYSSDADAWTLSIVSAVAYPEIEDEQGVSVCVPGAYVKGIDSDGDGTEDVTAEDAGSDAVQGSLIIDYDAEVTSTNGQTYTAETAPVILNTGAAGYSSSTNTEAATTYAAEGYINVACGNRGKQDTTEDEDGNTTYTGDAPSCLVDQKNAARYVKYNILLGNLPGSVDYFVSTGGSGGGAHATMFAATSNNSDYYDYEIEAGAVGVYRNEDGSYSTTVSIDGTDYELSDGAWGCVAYSAITSLSEADMAMAFEYYMDTDYEFGSSFQSQLAEYLSEEYMEYINEQNLSVTEESVGFDLNDDGDTEDTIDLSIEYDEDKYADTNGYGGSYLDLYMAEFQENLQWYLDNLDYADGWTWFDEDGNALSDEEVAAMTSEDKATAFIEGRYAKSTSSSEGGMEGGMPGGGGKDGAPTGEAPTGEAPTDGEKPTADATTEGDSSSTEERSFDNSDVAENSAGDTMDVGTPDAGTTQSAGSSTDSSNYSSYEEMLEAYESDIASIEEGDEYGNNIVELYNPLNYIGNEDTENPTWMRIVMGASEGDMSMFSSLNLQIAAVNAGIDATIEWQWDGGHVPSEVLGESLALYVDEMYGEYVEGATTVTKSEATKQTENGDAEEATGTDISSWVSYDSENGVSFSLADAVSYRTAGASKTIPGFDVIDYGQEDYVFGDSDSDARHWDSYLLGILQEHADELSELFNADSESTEE</sequence>
<feature type="compositionally biased region" description="Low complexity" evidence="1">
    <location>
        <begin position="533"/>
        <end position="545"/>
    </location>
</feature>